<dbReference type="Proteomes" id="UP000663760">
    <property type="component" value="Chromosome 15"/>
</dbReference>
<reference evidence="2" key="1">
    <citation type="submission" date="2020-02" db="EMBL/GenBank/DDBJ databases">
        <authorList>
            <person name="Scholz U."/>
            <person name="Mascher M."/>
            <person name="Fiebig A."/>
        </authorList>
    </citation>
    <scope>NUCLEOTIDE SEQUENCE</scope>
</reference>
<evidence type="ECO:0000313" key="3">
    <source>
        <dbReference type="Proteomes" id="UP000663760"/>
    </source>
</evidence>
<dbReference type="AlphaFoldDB" id="A0A7I8LI57"/>
<dbReference type="EMBL" id="LR746278">
    <property type="protein sequence ID" value="CAA7408945.1"/>
    <property type="molecule type" value="Genomic_DNA"/>
</dbReference>
<proteinExistence type="predicted"/>
<accession>A0A7I8LI57</accession>
<evidence type="ECO:0000256" key="1">
    <source>
        <dbReference type="SAM" id="MobiDB-lite"/>
    </source>
</evidence>
<gene>
    <name evidence="2" type="ORF">SI8410_15019623</name>
</gene>
<sequence length="82" mass="8714">MYLLLCLSLSHTHTWVHRSTIGQRIPTKITAGYGRGGDYRRRVEEAGGSAGAAPPPGVSAEAPCDGGGLEEWAYVSAAVRWS</sequence>
<evidence type="ECO:0000313" key="2">
    <source>
        <dbReference type="EMBL" id="CAA7408945.1"/>
    </source>
</evidence>
<protein>
    <submittedName>
        <fullName evidence="2">Uncharacterized protein</fullName>
    </submittedName>
</protein>
<keyword evidence="3" id="KW-1185">Reference proteome</keyword>
<feature type="region of interest" description="Disordered" evidence="1">
    <location>
        <begin position="45"/>
        <end position="64"/>
    </location>
</feature>
<organism evidence="2 3">
    <name type="scientific">Spirodela intermedia</name>
    <name type="common">Intermediate duckweed</name>
    <dbReference type="NCBI Taxonomy" id="51605"/>
    <lineage>
        <taxon>Eukaryota</taxon>
        <taxon>Viridiplantae</taxon>
        <taxon>Streptophyta</taxon>
        <taxon>Embryophyta</taxon>
        <taxon>Tracheophyta</taxon>
        <taxon>Spermatophyta</taxon>
        <taxon>Magnoliopsida</taxon>
        <taxon>Liliopsida</taxon>
        <taxon>Araceae</taxon>
        <taxon>Lemnoideae</taxon>
        <taxon>Spirodela</taxon>
    </lineage>
</organism>
<name>A0A7I8LI57_SPIIN</name>